<dbReference type="EMBL" id="JADKGK010000009">
    <property type="protein sequence ID" value="MBL0003202.1"/>
    <property type="molecule type" value="Genomic_DNA"/>
</dbReference>
<feature type="transmembrane region" description="Helical" evidence="8">
    <location>
        <begin position="251"/>
        <end position="270"/>
    </location>
</feature>
<dbReference type="PANTHER" id="PTHR32024:SF1">
    <property type="entry name" value="KTR SYSTEM POTASSIUM UPTAKE PROTEIN B"/>
    <property type="match status" value="1"/>
</dbReference>
<dbReference type="InterPro" id="IPR003445">
    <property type="entry name" value="Cat_transpt"/>
</dbReference>
<feature type="transmembrane region" description="Helical" evidence="8">
    <location>
        <begin position="370"/>
        <end position="391"/>
    </location>
</feature>
<sequence>MPRCPPSIGAVGSQRHGQGGHVLKALTRPGRLIPLVFSVFLTIGTVLLCLPVSRTNSEEAPNVLAAAFTAVSASCVTGLAVVDTATYWSTFGQFVIMVLIQVGGFGIMTMATLLAILAGGRLGLSQTLVAQSETSATTMGNVKGILGTVGITVVVTEVVVAIFLALRFYIGYGHSVGSALWQGLFHSVSAFNNAGFALFSDNLMSFNQDIFIIGPISAAIVAGGLGFPVFYELFRRWRTPSHWTVHSKVTILGYLALLIIGCVGFAAAEWNNPDTIGPMSGWGKTINSLIGGITPRTAGFNAIDYGKATQETLALNDGLMFIGGGSAGTAGGIKVGTFVLLAFVIWSEIRGEQDVVVGNRRIPRDSLRQAFTVVLLAVGVVAIGTIGLLIVSDFAFDKVAFEAISAFATVGLSTGITPTLPGIGQLILMALMYVGRVGTVTTAVALALNTRHRHYRLPEERPIIG</sequence>
<dbReference type="PANTHER" id="PTHR32024">
    <property type="entry name" value="TRK SYSTEM POTASSIUM UPTAKE PROTEIN TRKG-RELATED"/>
    <property type="match status" value="1"/>
</dbReference>
<evidence type="ECO:0000256" key="3">
    <source>
        <dbReference type="ARBA" id="ARBA00022475"/>
    </source>
</evidence>
<feature type="transmembrane region" description="Helical" evidence="8">
    <location>
        <begin position="145"/>
        <end position="170"/>
    </location>
</feature>
<feature type="transmembrane region" description="Helical" evidence="8">
    <location>
        <begin position="426"/>
        <end position="448"/>
    </location>
</feature>
<keyword evidence="4 8" id="KW-0812">Transmembrane</keyword>
<proteinExistence type="predicted"/>
<accession>A0A9D7T5V6</accession>
<feature type="transmembrane region" description="Helical" evidence="8">
    <location>
        <begin position="62"/>
        <end position="82"/>
    </location>
</feature>
<evidence type="ECO:0000256" key="1">
    <source>
        <dbReference type="ARBA" id="ARBA00004651"/>
    </source>
</evidence>
<keyword evidence="5 8" id="KW-1133">Transmembrane helix</keyword>
<keyword evidence="7 8" id="KW-0472">Membrane</keyword>
<evidence type="ECO:0000256" key="6">
    <source>
        <dbReference type="ARBA" id="ARBA00023065"/>
    </source>
</evidence>
<feature type="transmembrane region" description="Helical" evidence="8">
    <location>
        <begin position="32"/>
        <end position="50"/>
    </location>
</feature>
<keyword evidence="6" id="KW-0406">Ion transport</keyword>
<evidence type="ECO:0000313" key="9">
    <source>
        <dbReference type="EMBL" id="MBL0003202.1"/>
    </source>
</evidence>
<feature type="transmembrane region" description="Helical" evidence="8">
    <location>
        <begin position="94"/>
        <end position="124"/>
    </location>
</feature>
<evidence type="ECO:0000256" key="5">
    <source>
        <dbReference type="ARBA" id="ARBA00022989"/>
    </source>
</evidence>
<evidence type="ECO:0000256" key="2">
    <source>
        <dbReference type="ARBA" id="ARBA00022448"/>
    </source>
</evidence>
<keyword evidence="2" id="KW-0813">Transport</keyword>
<feature type="transmembrane region" description="Helical" evidence="8">
    <location>
        <begin position="210"/>
        <end position="231"/>
    </location>
</feature>
<evidence type="ECO:0000256" key="4">
    <source>
        <dbReference type="ARBA" id="ARBA00022692"/>
    </source>
</evidence>
<dbReference type="Proteomes" id="UP000886632">
    <property type="component" value="Unassembled WGS sequence"/>
</dbReference>
<dbReference type="AlphaFoldDB" id="A0A9D7T5V6"/>
<gene>
    <name evidence="9" type="ORF">IPP00_04180</name>
</gene>
<feature type="transmembrane region" description="Helical" evidence="8">
    <location>
        <begin position="327"/>
        <end position="349"/>
    </location>
</feature>
<dbReference type="GO" id="GO:0008324">
    <property type="term" value="F:monoatomic cation transmembrane transporter activity"/>
    <property type="evidence" value="ECO:0007669"/>
    <property type="project" value="InterPro"/>
</dbReference>
<reference evidence="9" key="1">
    <citation type="submission" date="2020-10" db="EMBL/GenBank/DDBJ databases">
        <title>Connecting structure to function with the recovery of over 1000 high-quality activated sludge metagenome-assembled genomes encoding full-length rRNA genes using long-read sequencing.</title>
        <authorList>
            <person name="Singleton C.M."/>
            <person name="Petriglieri F."/>
            <person name="Kristensen J.M."/>
            <person name="Kirkegaard R.H."/>
            <person name="Michaelsen T.Y."/>
            <person name="Andersen M.H."/>
            <person name="Karst S.M."/>
            <person name="Dueholm M.S."/>
            <person name="Nielsen P.H."/>
            <person name="Albertsen M."/>
        </authorList>
    </citation>
    <scope>NUCLEOTIDE SEQUENCE</scope>
    <source>
        <strain evidence="9">Ribe_18-Q3-R11-54_MAXAC.001</strain>
    </source>
</reference>
<dbReference type="GO" id="GO:0030001">
    <property type="term" value="P:metal ion transport"/>
    <property type="evidence" value="ECO:0007669"/>
    <property type="project" value="UniProtKB-ARBA"/>
</dbReference>
<evidence type="ECO:0000256" key="8">
    <source>
        <dbReference type="SAM" id="Phobius"/>
    </source>
</evidence>
<keyword evidence="3" id="KW-1003">Cell membrane</keyword>
<protein>
    <submittedName>
        <fullName evidence="9">TrkH family potassium uptake protein</fullName>
    </submittedName>
</protein>
<evidence type="ECO:0000256" key="7">
    <source>
        <dbReference type="ARBA" id="ARBA00023136"/>
    </source>
</evidence>
<organism evidence="9 10">
    <name type="scientific">Candidatus Phosphoribacter hodrii</name>
    <dbReference type="NCBI Taxonomy" id="2953743"/>
    <lineage>
        <taxon>Bacteria</taxon>
        <taxon>Bacillati</taxon>
        <taxon>Actinomycetota</taxon>
        <taxon>Actinomycetes</taxon>
        <taxon>Micrococcales</taxon>
        <taxon>Dermatophilaceae</taxon>
        <taxon>Candidatus Phosphoribacter</taxon>
    </lineage>
</organism>
<comment type="subcellular location">
    <subcellularLocation>
        <location evidence="1">Cell membrane</location>
        <topology evidence="1">Multi-pass membrane protein</topology>
    </subcellularLocation>
</comment>
<evidence type="ECO:0000313" key="10">
    <source>
        <dbReference type="Proteomes" id="UP000886632"/>
    </source>
</evidence>
<dbReference type="GO" id="GO:0005886">
    <property type="term" value="C:plasma membrane"/>
    <property type="evidence" value="ECO:0007669"/>
    <property type="project" value="UniProtKB-SubCell"/>
</dbReference>
<name>A0A9D7T5V6_9MICO</name>
<dbReference type="Pfam" id="PF02386">
    <property type="entry name" value="TrkH"/>
    <property type="match status" value="1"/>
</dbReference>
<comment type="caution">
    <text evidence="9">The sequence shown here is derived from an EMBL/GenBank/DDBJ whole genome shotgun (WGS) entry which is preliminary data.</text>
</comment>